<dbReference type="Proteomes" id="UP000231279">
    <property type="component" value="Unassembled WGS sequence"/>
</dbReference>
<dbReference type="AlphaFoldDB" id="A0A2G9I0Q8"/>
<dbReference type="EMBL" id="NKXS01000585">
    <property type="protein sequence ID" value="PIN23357.1"/>
    <property type="molecule type" value="Genomic_DNA"/>
</dbReference>
<protein>
    <submittedName>
        <fullName evidence="2">Uncharacterized protein</fullName>
    </submittedName>
</protein>
<feature type="region of interest" description="Disordered" evidence="1">
    <location>
        <begin position="82"/>
        <end position="104"/>
    </location>
</feature>
<dbReference type="STRING" id="429701.A0A2G9I0Q8"/>
<reference evidence="3" key="1">
    <citation type="journal article" date="2018" name="Gigascience">
        <title>Genome assembly of the Pink Ipe (Handroanthus impetiginosus, Bignoniaceae), a highly valued, ecologically keystone Neotropical timber forest tree.</title>
        <authorList>
            <person name="Silva-Junior O.B."/>
            <person name="Grattapaglia D."/>
            <person name="Novaes E."/>
            <person name="Collevatti R.G."/>
        </authorList>
    </citation>
    <scope>NUCLEOTIDE SEQUENCE [LARGE SCALE GENOMIC DNA]</scope>
    <source>
        <strain evidence="3">cv. UFG-1</strain>
    </source>
</reference>
<feature type="compositionally biased region" description="Low complexity" evidence="1">
    <location>
        <begin position="82"/>
        <end position="91"/>
    </location>
</feature>
<comment type="caution">
    <text evidence="2">The sequence shown here is derived from an EMBL/GenBank/DDBJ whole genome shotgun (WGS) entry which is preliminary data.</text>
</comment>
<organism evidence="2 3">
    <name type="scientific">Handroanthus impetiginosus</name>
    <dbReference type="NCBI Taxonomy" id="429701"/>
    <lineage>
        <taxon>Eukaryota</taxon>
        <taxon>Viridiplantae</taxon>
        <taxon>Streptophyta</taxon>
        <taxon>Embryophyta</taxon>
        <taxon>Tracheophyta</taxon>
        <taxon>Spermatophyta</taxon>
        <taxon>Magnoliopsida</taxon>
        <taxon>eudicotyledons</taxon>
        <taxon>Gunneridae</taxon>
        <taxon>Pentapetalae</taxon>
        <taxon>asterids</taxon>
        <taxon>lamiids</taxon>
        <taxon>Lamiales</taxon>
        <taxon>Bignoniaceae</taxon>
        <taxon>Crescentiina</taxon>
        <taxon>Tabebuia alliance</taxon>
        <taxon>Handroanthus</taxon>
    </lineage>
</organism>
<evidence type="ECO:0000256" key="1">
    <source>
        <dbReference type="SAM" id="MobiDB-lite"/>
    </source>
</evidence>
<keyword evidence="3" id="KW-1185">Reference proteome</keyword>
<gene>
    <name evidence="2" type="ORF">CDL12_03943</name>
</gene>
<proteinExistence type="predicted"/>
<name>A0A2G9I0Q8_9LAMI</name>
<dbReference type="OrthoDB" id="10573842at2759"/>
<evidence type="ECO:0000313" key="3">
    <source>
        <dbReference type="Proteomes" id="UP000231279"/>
    </source>
</evidence>
<evidence type="ECO:0000313" key="2">
    <source>
        <dbReference type="EMBL" id="PIN23357.1"/>
    </source>
</evidence>
<accession>A0A2G9I0Q8</accession>
<sequence>MENLGLVSSPKIVLGVSTNPRNSIISSKPFVGLPNLLKKTGGRRSNSSSSFSVRSLFEEPKATKTIVLDKVAKDCFASVSSSGQETSSVGVNPQHSVPPPPPNV</sequence>